<dbReference type="CDD" id="cd00431">
    <property type="entry name" value="cysteine_hydrolases"/>
    <property type="match status" value="1"/>
</dbReference>
<name>A0ABT9VB50_9BACI</name>
<proteinExistence type="inferred from homology"/>
<dbReference type="SUPFAM" id="SSF52499">
    <property type="entry name" value="Isochorismatase-like hydrolases"/>
    <property type="match status" value="1"/>
</dbReference>
<dbReference type="PANTHER" id="PTHR43540:SF6">
    <property type="entry name" value="ISOCHORISMATASE-LIKE DOMAIN-CONTAINING PROTEIN"/>
    <property type="match status" value="1"/>
</dbReference>
<dbReference type="Pfam" id="PF00857">
    <property type="entry name" value="Isochorismatase"/>
    <property type="match status" value="1"/>
</dbReference>
<evidence type="ECO:0000256" key="2">
    <source>
        <dbReference type="ARBA" id="ARBA00022801"/>
    </source>
</evidence>
<keyword evidence="5" id="KW-1185">Reference proteome</keyword>
<dbReference type="Proteomes" id="UP001224359">
    <property type="component" value="Unassembled WGS sequence"/>
</dbReference>
<evidence type="ECO:0000313" key="5">
    <source>
        <dbReference type="Proteomes" id="UP001224359"/>
    </source>
</evidence>
<accession>A0ABT9VB50</accession>
<gene>
    <name evidence="4" type="ORF">J2S77_000097</name>
</gene>
<evidence type="ECO:0000259" key="3">
    <source>
        <dbReference type="Pfam" id="PF00857"/>
    </source>
</evidence>
<protein>
    <submittedName>
        <fullName evidence="4">Nicotinamidase-related amidase</fullName>
    </submittedName>
</protein>
<evidence type="ECO:0000313" key="4">
    <source>
        <dbReference type="EMBL" id="MDQ0158147.1"/>
    </source>
</evidence>
<keyword evidence="2" id="KW-0378">Hydrolase</keyword>
<dbReference type="InterPro" id="IPR050272">
    <property type="entry name" value="Isochorismatase-like_hydrls"/>
</dbReference>
<dbReference type="InterPro" id="IPR000868">
    <property type="entry name" value="Isochorismatase-like_dom"/>
</dbReference>
<evidence type="ECO:0000256" key="1">
    <source>
        <dbReference type="ARBA" id="ARBA00006336"/>
    </source>
</evidence>
<feature type="domain" description="Isochorismatase-like" evidence="3">
    <location>
        <begin position="6"/>
        <end position="169"/>
    </location>
</feature>
<dbReference type="RefSeq" id="WP_306973629.1">
    <property type="nucleotide sequence ID" value="NZ_JAUSTQ010000001.1"/>
</dbReference>
<dbReference type="InterPro" id="IPR036380">
    <property type="entry name" value="Isochorismatase-like_sf"/>
</dbReference>
<dbReference type="PANTHER" id="PTHR43540">
    <property type="entry name" value="PEROXYUREIDOACRYLATE/UREIDOACRYLATE AMIDOHYDROLASE-RELATED"/>
    <property type="match status" value="1"/>
</dbReference>
<comment type="similarity">
    <text evidence="1">Belongs to the isochorismatase family.</text>
</comment>
<reference evidence="4 5" key="1">
    <citation type="submission" date="2023-07" db="EMBL/GenBank/DDBJ databases">
        <title>Genomic Encyclopedia of Type Strains, Phase IV (KMG-IV): sequencing the most valuable type-strain genomes for metagenomic binning, comparative biology and taxonomic classification.</title>
        <authorList>
            <person name="Goeker M."/>
        </authorList>
    </citation>
    <scope>NUCLEOTIDE SEQUENCE [LARGE SCALE GENOMIC DNA]</scope>
    <source>
        <strain evidence="4 5">DSM 16460</strain>
    </source>
</reference>
<dbReference type="Gene3D" id="3.40.50.850">
    <property type="entry name" value="Isochorismatase-like"/>
    <property type="match status" value="1"/>
</dbReference>
<sequence length="226" mass="26012">MTNHKSALVLIDLQKESNFGLDDMNHVLDNAQKIIPAFREADIPIIYTRQINREDTIGLSKDEPLNEDGTPYFYNDATDQIEIFDEIQPSENDVVINKYRWSAFFDTSLDLMLKSLDVEHLYIGGVVTDGCLMTSVFDAYFRDYQINLIHDLCTASNEGAHQAAMLNMTNWVYNLKIFSTDELIKKLNGKEYNYFKADQVDQMQFTADTMEAKFKEITNPQQSTTD</sequence>
<organism evidence="4 5">
    <name type="scientific">Alkalibacillus salilacus</name>
    <dbReference type="NCBI Taxonomy" id="284582"/>
    <lineage>
        <taxon>Bacteria</taxon>
        <taxon>Bacillati</taxon>
        <taxon>Bacillota</taxon>
        <taxon>Bacilli</taxon>
        <taxon>Bacillales</taxon>
        <taxon>Bacillaceae</taxon>
        <taxon>Alkalibacillus</taxon>
    </lineage>
</organism>
<comment type="caution">
    <text evidence="4">The sequence shown here is derived from an EMBL/GenBank/DDBJ whole genome shotgun (WGS) entry which is preliminary data.</text>
</comment>
<dbReference type="EMBL" id="JAUSTQ010000001">
    <property type="protein sequence ID" value="MDQ0158147.1"/>
    <property type="molecule type" value="Genomic_DNA"/>
</dbReference>